<name>A0ABZ1B7P9_9ACTN</name>
<protein>
    <submittedName>
        <fullName evidence="2">Uncharacterized protein</fullName>
    </submittedName>
</protein>
<reference evidence="2 3" key="1">
    <citation type="submission" date="2023-12" db="EMBL/GenBank/DDBJ databases">
        <title>Blastococcus brunescens sp. nov., an actonobacterium isolated from sandstone collected in sahara desert.</title>
        <authorList>
            <person name="Gtari M."/>
            <person name="Ghodhbane F."/>
        </authorList>
    </citation>
    <scope>NUCLEOTIDE SEQUENCE [LARGE SCALE GENOMIC DNA]</scope>
    <source>
        <strain evidence="2 3">BMG 8361</strain>
    </source>
</reference>
<evidence type="ECO:0000313" key="3">
    <source>
        <dbReference type="Proteomes" id="UP001324287"/>
    </source>
</evidence>
<feature type="region of interest" description="Disordered" evidence="1">
    <location>
        <begin position="58"/>
        <end position="79"/>
    </location>
</feature>
<feature type="compositionally biased region" description="Low complexity" evidence="1">
    <location>
        <begin position="61"/>
        <end position="72"/>
    </location>
</feature>
<dbReference type="Proteomes" id="UP001324287">
    <property type="component" value="Chromosome"/>
</dbReference>
<dbReference type="EMBL" id="CP141261">
    <property type="protein sequence ID" value="WRL65838.1"/>
    <property type="molecule type" value="Genomic_DNA"/>
</dbReference>
<dbReference type="RefSeq" id="WP_324277155.1">
    <property type="nucleotide sequence ID" value="NZ_CP141261.1"/>
</dbReference>
<gene>
    <name evidence="2" type="ORF">U6N30_09875</name>
</gene>
<evidence type="ECO:0000256" key="1">
    <source>
        <dbReference type="SAM" id="MobiDB-lite"/>
    </source>
</evidence>
<accession>A0ABZ1B7P9</accession>
<keyword evidence="3" id="KW-1185">Reference proteome</keyword>
<evidence type="ECO:0000313" key="2">
    <source>
        <dbReference type="EMBL" id="WRL65838.1"/>
    </source>
</evidence>
<proteinExistence type="predicted"/>
<organism evidence="2 3">
    <name type="scientific">Blastococcus brunescens</name>
    <dbReference type="NCBI Taxonomy" id="1564165"/>
    <lineage>
        <taxon>Bacteria</taxon>
        <taxon>Bacillati</taxon>
        <taxon>Actinomycetota</taxon>
        <taxon>Actinomycetes</taxon>
        <taxon>Geodermatophilales</taxon>
        <taxon>Geodermatophilaceae</taxon>
        <taxon>Blastococcus</taxon>
    </lineage>
</organism>
<sequence length="79" mass="7910">MADVTTTIGAPLDVVLPRSTAVPLSTNTGIPLLESEARDAVTRGLQTLLGRLLPEQADAAGSGSSGLSGLLGRIKAGGR</sequence>